<evidence type="ECO:0000256" key="2">
    <source>
        <dbReference type="ARBA" id="ARBA00022679"/>
    </source>
</evidence>
<dbReference type="InterPro" id="IPR005940">
    <property type="entry name" value="Anthranilate_Pribosyl_Tfrase"/>
</dbReference>
<dbReference type="Gene3D" id="3.40.1030.10">
    <property type="entry name" value="Nucleoside phosphorylase/phosphoribosyltransferase catalytic domain"/>
    <property type="match status" value="1"/>
</dbReference>
<dbReference type="Gene3D" id="1.20.970.10">
    <property type="entry name" value="Transferase, Pyrimidine Nucleoside Phosphorylase, Chain C"/>
    <property type="match status" value="1"/>
</dbReference>
<keyword evidence="1" id="KW-0328">Glycosyltransferase</keyword>
<protein>
    <submittedName>
        <fullName evidence="4">Glycosyl transferase family 3</fullName>
    </submittedName>
</protein>
<evidence type="ECO:0000259" key="3">
    <source>
        <dbReference type="Pfam" id="PF02885"/>
    </source>
</evidence>
<dbReference type="SUPFAM" id="SSF52418">
    <property type="entry name" value="Nucleoside phosphorylase/phosphoribosyltransferase catalytic domain"/>
    <property type="match status" value="1"/>
</dbReference>
<dbReference type="EMBL" id="MPZV01000001">
    <property type="protein sequence ID" value="OOY24955.1"/>
    <property type="molecule type" value="Genomic_DNA"/>
</dbReference>
<dbReference type="InterPro" id="IPR036320">
    <property type="entry name" value="Glycosyl_Trfase_fam3_N_dom_sf"/>
</dbReference>
<dbReference type="PANTHER" id="PTHR43285:SF2">
    <property type="entry name" value="ANTHRANILATE PHOSPHORIBOSYLTRANSFERASE"/>
    <property type="match status" value="1"/>
</dbReference>
<dbReference type="RefSeq" id="WP_078603610.1">
    <property type="nucleotide sequence ID" value="NZ_MPZV01000001.1"/>
</dbReference>
<feature type="domain" description="Glycosyl transferase family 3 N-terminal" evidence="3">
    <location>
        <begin position="6"/>
        <end position="69"/>
    </location>
</feature>
<evidence type="ECO:0000313" key="5">
    <source>
        <dbReference type="Proteomes" id="UP000190787"/>
    </source>
</evidence>
<evidence type="ECO:0000313" key="4">
    <source>
        <dbReference type="EMBL" id="OOY24955.1"/>
    </source>
</evidence>
<comment type="caution">
    <text evidence="4">The sequence shown here is derived from an EMBL/GenBank/DDBJ whole genome shotgun (WGS) entry which is preliminary data.</text>
</comment>
<dbReference type="Proteomes" id="UP000190787">
    <property type="component" value="Unassembled WGS sequence"/>
</dbReference>
<dbReference type="Pfam" id="PF02885">
    <property type="entry name" value="Glycos_trans_3N"/>
    <property type="match status" value="1"/>
</dbReference>
<name>A0ABX3MZ15_9RHOB</name>
<dbReference type="SUPFAM" id="SSF47648">
    <property type="entry name" value="Nucleoside phosphorylase/phosphoribosyltransferase N-terminal domain"/>
    <property type="match status" value="1"/>
</dbReference>
<keyword evidence="2 4" id="KW-0808">Transferase</keyword>
<dbReference type="PANTHER" id="PTHR43285">
    <property type="entry name" value="ANTHRANILATE PHOSPHORIBOSYLTRANSFERASE"/>
    <property type="match status" value="1"/>
</dbReference>
<evidence type="ECO:0000256" key="1">
    <source>
        <dbReference type="ARBA" id="ARBA00022676"/>
    </source>
</evidence>
<dbReference type="NCBIfam" id="NF006564">
    <property type="entry name" value="PRK09071.1"/>
    <property type="match status" value="1"/>
</dbReference>
<keyword evidence="5" id="KW-1185">Reference proteome</keyword>
<organism evidence="4 5">
    <name type="scientific">Thioclava sediminum</name>
    <dbReference type="NCBI Taxonomy" id="1915319"/>
    <lineage>
        <taxon>Bacteria</taxon>
        <taxon>Pseudomonadati</taxon>
        <taxon>Pseudomonadota</taxon>
        <taxon>Alphaproteobacteria</taxon>
        <taxon>Rhodobacterales</taxon>
        <taxon>Paracoccaceae</taxon>
        <taxon>Thioclava</taxon>
    </lineage>
</organism>
<dbReference type="InterPro" id="IPR035902">
    <property type="entry name" value="Nuc_phospho_transferase"/>
</dbReference>
<proteinExistence type="predicted"/>
<dbReference type="InterPro" id="IPR017459">
    <property type="entry name" value="Glycosyl_Trfase_fam3_N_dom"/>
</dbReference>
<accession>A0ABX3MZ15</accession>
<dbReference type="GO" id="GO:0016740">
    <property type="term" value="F:transferase activity"/>
    <property type="evidence" value="ECO:0007669"/>
    <property type="project" value="UniProtKB-KW"/>
</dbReference>
<gene>
    <name evidence="4" type="ORF">BMI91_00505</name>
</gene>
<sequence>MSLAPYIHAMGRGPGRARSLTRDEARDAMGQILRGEAAPEAVGALLMLMRYRGESAAEIAGFAEAIRETLPDWTGPAPALDWPSYAAGRSRGLPWFLLSARLVAMAGEPVLLHGWNSHQSPVASVRDALAGAGIAVAQDMQDAAALLERDKIAYLPLENFAPRALDLLRLREVLGLRSAINTVLRVLNPGGAGGSVQGVFHPPYRELQSDACALLGLEAMTVIKGGGGEFERHPGKDIALFGLRSGQAWTAQAPERLDVTRRLADAAPDPADLGRLWSGEIDDPFATEIVLGTAELALDTAGIAQPGARAADLWVRRHRARAA</sequence>
<reference evidence="4 5" key="1">
    <citation type="submission" date="2016-11" db="EMBL/GenBank/DDBJ databases">
        <title>A multilocus sequence analysis scheme for characterization of bacteria in the genus Thioclava.</title>
        <authorList>
            <person name="Liu Y."/>
            <person name="Shao Z."/>
        </authorList>
    </citation>
    <scope>NUCLEOTIDE SEQUENCE [LARGE SCALE GENOMIC DNA]</scope>
    <source>
        <strain evidence="4 5">TAW-CT134</strain>
    </source>
</reference>